<sequence length="283" mass="32739">MGILLSKSRRNENGFDTISQYLFSVTGKPKKFDREEENAGLRHNLIRELFNGNFSSPIRDKLNDGGLMVLDVGCGFGTWVFDMSSDFKKCQYVGVDITPQHFIANKPKNVEFVTADITDGLPFSDKSFDFIHIRNLVFDLRDEQWDFLVQECVRVLRPGGYIEITETEMPTKNAGPNMDKLGKKMRNFLSERKISILIVNRIEDIMKSNNLQNIVHDERCFPLGTWDSNFRKAFQTFNLEILRTSLIRFGSSKDIDSELTNLIAEANKYRSYFSVHRFFSQKI</sequence>
<dbReference type="Gene3D" id="3.40.50.150">
    <property type="entry name" value="Vaccinia Virus protein VP39"/>
    <property type="match status" value="1"/>
</dbReference>
<feature type="domain" description="Methyltransferase" evidence="1">
    <location>
        <begin position="69"/>
        <end position="160"/>
    </location>
</feature>
<comment type="caution">
    <text evidence="2">The sequence shown here is derived from an EMBL/GenBank/DDBJ whole genome shotgun (WGS) entry which is preliminary data.</text>
</comment>
<dbReference type="PANTHER" id="PTHR43591">
    <property type="entry name" value="METHYLTRANSFERASE"/>
    <property type="match status" value="1"/>
</dbReference>
<evidence type="ECO:0000313" key="2">
    <source>
        <dbReference type="EMBL" id="KAF0488037.1"/>
    </source>
</evidence>
<dbReference type="AlphaFoldDB" id="A0A8H4AF30"/>
<organism evidence="2 3">
    <name type="scientific">Gigaspora margarita</name>
    <dbReference type="NCBI Taxonomy" id="4874"/>
    <lineage>
        <taxon>Eukaryota</taxon>
        <taxon>Fungi</taxon>
        <taxon>Fungi incertae sedis</taxon>
        <taxon>Mucoromycota</taxon>
        <taxon>Glomeromycotina</taxon>
        <taxon>Glomeromycetes</taxon>
        <taxon>Diversisporales</taxon>
        <taxon>Gigasporaceae</taxon>
        <taxon>Gigaspora</taxon>
    </lineage>
</organism>
<dbReference type="Pfam" id="PF13649">
    <property type="entry name" value="Methyltransf_25"/>
    <property type="match status" value="1"/>
</dbReference>
<keyword evidence="2" id="KW-0489">Methyltransferase</keyword>
<reference evidence="2 3" key="1">
    <citation type="journal article" date="2019" name="Environ. Microbiol.">
        <title>At the nexus of three kingdoms: the genome of the mycorrhizal fungus Gigaspora margarita provides insights into plant, endobacterial and fungal interactions.</title>
        <authorList>
            <person name="Venice F."/>
            <person name="Ghignone S."/>
            <person name="Salvioli di Fossalunga A."/>
            <person name="Amselem J."/>
            <person name="Novero M."/>
            <person name="Xianan X."/>
            <person name="Sedzielewska Toro K."/>
            <person name="Morin E."/>
            <person name="Lipzen A."/>
            <person name="Grigoriev I.V."/>
            <person name="Henrissat B."/>
            <person name="Martin F.M."/>
            <person name="Bonfante P."/>
        </authorList>
    </citation>
    <scope>NUCLEOTIDE SEQUENCE [LARGE SCALE GENOMIC DNA]</scope>
    <source>
        <strain evidence="2 3">BEG34</strain>
    </source>
</reference>
<dbReference type="SUPFAM" id="SSF53335">
    <property type="entry name" value="S-adenosyl-L-methionine-dependent methyltransferases"/>
    <property type="match status" value="1"/>
</dbReference>
<proteinExistence type="predicted"/>
<dbReference type="CDD" id="cd02440">
    <property type="entry name" value="AdoMet_MTases"/>
    <property type="match status" value="1"/>
</dbReference>
<gene>
    <name evidence="2" type="ORF">F8M41_022430</name>
</gene>
<name>A0A8H4AF30_GIGMA</name>
<keyword evidence="2" id="KW-0808">Transferase</keyword>
<dbReference type="OrthoDB" id="2013972at2759"/>
<dbReference type="EMBL" id="WTPW01000694">
    <property type="protein sequence ID" value="KAF0488037.1"/>
    <property type="molecule type" value="Genomic_DNA"/>
</dbReference>
<evidence type="ECO:0000259" key="1">
    <source>
        <dbReference type="Pfam" id="PF13649"/>
    </source>
</evidence>
<dbReference type="PANTHER" id="PTHR43591:SF24">
    <property type="entry name" value="2-METHOXY-6-POLYPRENYL-1,4-BENZOQUINOL METHYLASE, MITOCHONDRIAL"/>
    <property type="match status" value="1"/>
</dbReference>
<dbReference type="GO" id="GO:0032259">
    <property type="term" value="P:methylation"/>
    <property type="evidence" value="ECO:0007669"/>
    <property type="project" value="UniProtKB-KW"/>
</dbReference>
<keyword evidence="3" id="KW-1185">Reference proteome</keyword>
<dbReference type="GO" id="GO:0008168">
    <property type="term" value="F:methyltransferase activity"/>
    <property type="evidence" value="ECO:0007669"/>
    <property type="project" value="UniProtKB-KW"/>
</dbReference>
<protein>
    <submittedName>
        <fullName evidence="2">S-adenosyl-L-methionine-dependent methyltransferase</fullName>
    </submittedName>
</protein>
<dbReference type="InterPro" id="IPR041698">
    <property type="entry name" value="Methyltransf_25"/>
</dbReference>
<dbReference type="Proteomes" id="UP000439903">
    <property type="component" value="Unassembled WGS sequence"/>
</dbReference>
<dbReference type="InterPro" id="IPR029063">
    <property type="entry name" value="SAM-dependent_MTases_sf"/>
</dbReference>
<accession>A0A8H4AF30</accession>
<evidence type="ECO:0000313" key="3">
    <source>
        <dbReference type="Proteomes" id="UP000439903"/>
    </source>
</evidence>